<keyword evidence="3" id="KW-1185">Reference proteome</keyword>
<organism evidence="2 3">
    <name type="scientific">Persicitalea jodogahamensis</name>
    <dbReference type="NCBI Taxonomy" id="402147"/>
    <lineage>
        <taxon>Bacteria</taxon>
        <taxon>Pseudomonadati</taxon>
        <taxon>Bacteroidota</taxon>
        <taxon>Cytophagia</taxon>
        <taxon>Cytophagales</taxon>
        <taxon>Spirosomataceae</taxon>
        <taxon>Persicitalea</taxon>
    </lineage>
</organism>
<gene>
    <name evidence="2" type="ORF">GCM10007390_44250</name>
</gene>
<keyword evidence="1" id="KW-0812">Transmembrane</keyword>
<sequence length="49" mass="5687">MKPKARIIVSQTLYVRFPMRLLLEFYALLPFLVSYKIASGTKKVTKVLN</sequence>
<comment type="caution">
    <text evidence="2">The sequence shown here is derived from an EMBL/GenBank/DDBJ whole genome shotgun (WGS) entry which is preliminary data.</text>
</comment>
<reference evidence="2 3" key="1">
    <citation type="journal article" date="2014" name="Int. J. Syst. Evol. Microbiol.">
        <title>Complete genome sequence of Corynebacterium casei LMG S-19264T (=DSM 44701T), isolated from a smear-ripened cheese.</title>
        <authorList>
            <consortium name="US DOE Joint Genome Institute (JGI-PGF)"/>
            <person name="Walter F."/>
            <person name="Albersmeier A."/>
            <person name="Kalinowski J."/>
            <person name="Ruckert C."/>
        </authorList>
    </citation>
    <scope>NUCLEOTIDE SEQUENCE [LARGE SCALE GENOMIC DNA]</scope>
    <source>
        <strain evidence="2 3">KCTC 12866</strain>
    </source>
</reference>
<evidence type="ECO:0000256" key="1">
    <source>
        <dbReference type="SAM" id="Phobius"/>
    </source>
</evidence>
<feature type="transmembrane region" description="Helical" evidence="1">
    <location>
        <begin position="21"/>
        <end position="38"/>
    </location>
</feature>
<protein>
    <submittedName>
        <fullName evidence="2">Uncharacterized protein</fullName>
    </submittedName>
</protein>
<name>A0A8J3DCV1_9BACT</name>
<dbReference type="Proteomes" id="UP000598271">
    <property type="component" value="Unassembled WGS sequence"/>
</dbReference>
<keyword evidence="1" id="KW-1133">Transmembrane helix</keyword>
<evidence type="ECO:0000313" key="3">
    <source>
        <dbReference type="Proteomes" id="UP000598271"/>
    </source>
</evidence>
<keyword evidence="1" id="KW-0472">Membrane</keyword>
<dbReference type="AlphaFoldDB" id="A0A8J3DCV1"/>
<accession>A0A8J3DCV1</accession>
<proteinExistence type="predicted"/>
<dbReference type="EMBL" id="BMXF01000005">
    <property type="protein sequence ID" value="GHB84188.1"/>
    <property type="molecule type" value="Genomic_DNA"/>
</dbReference>
<evidence type="ECO:0000313" key="2">
    <source>
        <dbReference type="EMBL" id="GHB84188.1"/>
    </source>
</evidence>